<accession>A0A6J3MG71</accession>
<dbReference type="Proteomes" id="UP000504637">
    <property type="component" value="Unplaced"/>
</dbReference>
<evidence type="ECO:0000313" key="3">
    <source>
        <dbReference type="Proteomes" id="UP000504637"/>
    </source>
</evidence>
<gene>
    <name evidence="4" type="ORF">K489DRAFT_313605</name>
</gene>
<reference evidence="4" key="1">
    <citation type="submission" date="2020-01" db="EMBL/GenBank/DDBJ databases">
        <authorList>
            <consortium name="DOE Joint Genome Institute"/>
            <person name="Haridas S."/>
            <person name="Albert R."/>
            <person name="Binder M."/>
            <person name="Bloem J."/>
            <person name="Labutti K."/>
            <person name="Salamov A."/>
            <person name="Andreopoulos B."/>
            <person name="Baker S.E."/>
            <person name="Barry K."/>
            <person name="Bills G."/>
            <person name="Bluhm B.H."/>
            <person name="Cannon C."/>
            <person name="Castanera R."/>
            <person name="Culley D.E."/>
            <person name="Daum C."/>
            <person name="Ezra D."/>
            <person name="Gonzalez J.B."/>
            <person name="Henrissat B."/>
            <person name="Kuo A."/>
            <person name="Liang C."/>
            <person name="Lipzen A."/>
            <person name="Lutzoni F."/>
            <person name="Magnuson J."/>
            <person name="Mondo S."/>
            <person name="Nolan M."/>
            <person name="Ohm R."/>
            <person name="Pangilinan J."/>
            <person name="Park H.-J."/>
            <person name="Ramirez L."/>
            <person name="Alfaro M."/>
            <person name="Sun H."/>
            <person name="Tritt A."/>
            <person name="Yoshinaga Y."/>
            <person name="Zwiers L.-H."/>
            <person name="Turgeon B.G."/>
            <person name="Goodwin S.B."/>
            <person name="Spatafora J.W."/>
            <person name="Crous P.W."/>
            <person name="Grigoriev I.V."/>
        </authorList>
    </citation>
    <scope>NUCLEOTIDE SEQUENCE</scope>
    <source>
        <strain evidence="4">CBS 342.82</strain>
    </source>
</reference>
<sequence length="231" mass="26877">MVEVWGKDIPEYATFLHLWSRNAADEISFADVQHNTYRAKLGFMKLEQVLSRAAQDGFEFLWIDTCCIDKTSSAELSEAINSMYRYYHDSAICYVFMADVFDAERDFSESRYWRRGWTLQELIAPLKVLFFSATWAPIGFKESLASSIFEITGIEQEFLLHEQPLQVASVAKRMSWAALRKTTREEDIAYCLMGIFDVNMSMLYGEGETKAFLRLQEEILRSQEDHSIFAW</sequence>
<keyword evidence="3" id="KW-1185">Reference proteome</keyword>
<dbReference type="Pfam" id="PF06985">
    <property type="entry name" value="HET"/>
    <property type="match status" value="1"/>
</dbReference>
<dbReference type="OrthoDB" id="20872at2759"/>
<dbReference type="PANTHER" id="PTHR10622:SF10">
    <property type="entry name" value="HET DOMAIN-CONTAINING PROTEIN"/>
    <property type="match status" value="1"/>
</dbReference>
<evidence type="ECO:0000259" key="1">
    <source>
        <dbReference type="Pfam" id="PF06985"/>
    </source>
</evidence>
<evidence type="ECO:0000313" key="4">
    <source>
        <dbReference type="RefSeq" id="XP_033463705.1"/>
    </source>
</evidence>
<dbReference type="RefSeq" id="XP_033463705.1">
    <property type="nucleotide sequence ID" value="XM_033600949.1"/>
</dbReference>
<reference evidence="4" key="2">
    <citation type="submission" date="2020-04" db="EMBL/GenBank/DDBJ databases">
        <authorList>
            <consortium name="NCBI Genome Project"/>
        </authorList>
    </citation>
    <scope>NUCLEOTIDE SEQUENCE</scope>
    <source>
        <strain evidence="4">CBS 342.82</strain>
    </source>
</reference>
<dbReference type="PANTHER" id="PTHR10622">
    <property type="entry name" value="HET DOMAIN-CONTAINING PROTEIN"/>
    <property type="match status" value="1"/>
</dbReference>
<evidence type="ECO:0000259" key="2">
    <source>
        <dbReference type="Pfam" id="PF26640"/>
    </source>
</evidence>
<evidence type="ECO:0008006" key="5">
    <source>
        <dbReference type="Google" id="ProtNLM"/>
    </source>
</evidence>
<dbReference type="GeneID" id="54358749"/>
<feature type="domain" description="Heterokaryon incompatibility" evidence="1">
    <location>
        <begin position="44"/>
        <end position="99"/>
    </location>
</feature>
<feature type="domain" description="DUF8212" evidence="2">
    <location>
        <begin position="210"/>
        <end position="231"/>
    </location>
</feature>
<name>A0A6J3MG71_9PEZI</name>
<protein>
    <recommendedName>
        <fullName evidence="5">HET-domain-containing protein</fullName>
    </recommendedName>
</protein>
<dbReference type="InterPro" id="IPR058525">
    <property type="entry name" value="DUF8212"/>
</dbReference>
<organism evidence="4">
    <name type="scientific">Dissoconium aciculare CBS 342.82</name>
    <dbReference type="NCBI Taxonomy" id="1314786"/>
    <lineage>
        <taxon>Eukaryota</taxon>
        <taxon>Fungi</taxon>
        <taxon>Dikarya</taxon>
        <taxon>Ascomycota</taxon>
        <taxon>Pezizomycotina</taxon>
        <taxon>Dothideomycetes</taxon>
        <taxon>Dothideomycetidae</taxon>
        <taxon>Mycosphaerellales</taxon>
        <taxon>Dissoconiaceae</taxon>
        <taxon>Dissoconium</taxon>
    </lineage>
</organism>
<dbReference type="Pfam" id="PF26640">
    <property type="entry name" value="DUF8212"/>
    <property type="match status" value="1"/>
</dbReference>
<reference evidence="4" key="3">
    <citation type="submission" date="2025-08" db="UniProtKB">
        <authorList>
            <consortium name="RefSeq"/>
        </authorList>
    </citation>
    <scope>IDENTIFICATION</scope>
    <source>
        <strain evidence="4">CBS 342.82</strain>
    </source>
</reference>
<dbReference type="AlphaFoldDB" id="A0A6J3MG71"/>
<dbReference type="InterPro" id="IPR010730">
    <property type="entry name" value="HET"/>
</dbReference>
<proteinExistence type="predicted"/>
<feature type="non-terminal residue" evidence="4">
    <location>
        <position position="231"/>
    </location>
</feature>